<accession>A0A1I3WBM7</accession>
<gene>
    <name evidence="7" type="ORF">SAMN05518846_10840</name>
</gene>
<keyword evidence="4 6" id="KW-1133">Transmembrane helix</keyword>
<feature type="transmembrane region" description="Helical" evidence="6">
    <location>
        <begin position="36"/>
        <end position="57"/>
    </location>
</feature>
<evidence type="ECO:0000256" key="2">
    <source>
        <dbReference type="ARBA" id="ARBA00022475"/>
    </source>
</evidence>
<evidence type="ECO:0000313" key="7">
    <source>
        <dbReference type="EMBL" id="SFK04862.1"/>
    </source>
</evidence>
<reference evidence="8" key="1">
    <citation type="submission" date="2016-10" db="EMBL/GenBank/DDBJ databases">
        <authorList>
            <person name="Varghese N."/>
            <person name="Submissions S."/>
        </authorList>
    </citation>
    <scope>NUCLEOTIDE SEQUENCE [LARGE SCALE GENOMIC DNA]</scope>
    <source>
        <strain evidence="8">OK042</strain>
    </source>
</reference>
<dbReference type="PANTHER" id="PTHR33931:SF2">
    <property type="entry name" value="HOLIN-LIKE PROTEIN CIDA"/>
    <property type="match status" value="1"/>
</dbReference>
<dbReference type="InterPro" id="IPR005538">
    <property type="entry name" value="LrgA/CidA"/>
</dbReference>
<feature type="transmembrane region" description="Helical" evidence="6">
    <location>
        <begin position="12"/>
        <end position="30"/>
    </location>
</feature>
<evidence type="ECO:0000313" key="8">
    <source>
        <dbReference type="Proteomes" id="UP000198915"/>
    </source>
</evidence>
<dbReference type="STRING" id="1884381.SAMN05518846_10840"/>
<keyword evidence="2" id="KW-1003">Cell membrane</keyword>
<evidence type="ECO:0000256" key="3">
    <source>
        <dbReference type="ARBA" id="ARBA00022692"/>
    </source>
</evidence>
<feature type="transmembrane region" description="Helical" evidence="6">
    <location>
        <begin position="96"/>
        <end position="117"/>
    </location>
</feature>
<name>A0A1I3WBM7_9BACL</name>
<evidence type="ECO:0000256" key="4">
    <source>
        <dbReference type="ARBA" id="ARBA00022989"/>
    </source>
</evidence>
<dbReference type="GO" id="GO:0005886">
    <property type="term" value="C:plasma membrane"/>
    <property type="evidence" value="ECO:0007669"/>
    <property type="project" value="UniProtKB-SubCell"/>
</dbReference>
<proteinExistence type="predicted"/>
<feature type="transmembrane region" description="Helical" evidence="6">
    <location>
        <begin position="69"/>
        <end position="90"/>
    </location>
</feature>
<comment type="subcellular location">
    <subcellularLocation>
        <location evidence="1">Cell membrane</location>
        <topology evidence="1">Multi-pass membrane protein</topology>
    </subcellularLocation>
</comment>
<evidence type="ECO:0000256" key="5">
    <source>
        <dbReference type="ARBA" id="ARBA00023136"/>
    </source>
</evidence>
<sequence length="141" mass="15619">MKIGGEGLAGMKLVSGILILLAFYGVGTLASKWLHIPMPGNLIGMLLLTLCLCMGWIRMDWVERASAFLVRHMMLFFVPIIVGVASYMSGIAKDPWTILLSLVLGPVIVMLVTGRVVQWYLSRHKRKEEPSVQHEGRALDA</sequence>
<keyword evidence="8" id="KW-1185">Reference proteome</keyword>
<dbReference type="EMBL" id="FORT01000008">
    <property type="protein sequence ID" value="SFK04862.1"/>
    <property type="molecule type" value="Genomic_DNA"/>
</dbReference>
<dbReference type="Pfam" id="PF03788">
    <property type="entry name" value="LrgA"/>
    <property type="match status" value="1"/>
</dbReference>
<evidence type="ECO:0000256" key="6">
    <source>
        <dbReference type="SAM" id="Phobius"/>
    </source>
</evidence>
<evidence type="ECO:0000256" key="1">
    <source>
        <dbReference type="ARBA" id="ARBA00004651"/>
    </source>
</evidence>
<keyword evidence="3 6" id="KW-0812">Transmembrane</keyword>
<keyword evidence="5 6" id="KW-0472">Membrane</keyword>
<protein>
    <submittedName>
        <fullName evidence="7">Holin-like protein</fullName>
    </submittedName>
</protein>
<dbReference type="PANTHER" id="PTHR33931">
    <property type="entry name" value="HOLIN-LIKE PROTEIN CIDA-RELATED"/>
    <property type="match status" value="1"/>
</dbReference>
<dbReference type="AlphaFoldDB" id="A0A1I3WBM7"/>
<organism evidence="7 8">
    <name type="scientific">Brevibacillus centrosporus</name>
    <dbReference type="NCBI Taxonomy" id="54910"/>
    <lineage>
        <taxon>Bacteria</taxon>
        <taxon>Bacillati</taxon>
        <taxon>Bacillota</taxon>
        <taxon>Bacilli</taxon>
        <taxon>Bacillales</taxon>
        <taxon>Paenibacillaceae</taxon>
        <taxon>Brevibacillus</taxon>
    </lineage>
</organism>
<dbReference type="Proteomes" id="UP000198915">
    <property type="component" value="Unassembled WGS sequence"/>
</dbReference>